<name>A0A7L5AF85_9MICO</name>
<feature type="region of interest" description="Disordered" evidence="1">
    <location>
        <begin position="1"/>
        <end position="55"/>
    </location>
</feature>
<dbReference type="KEGG" id="mant:BHD05_05065"/>
<dbReference type="Proteomes" id="UP000464507">
    <property type="component" value="Chromosome"/>
</dbReference>
<evidence type="ECO:0000313" key="3">
    <source>
        <dbReference type="Proteomes" id="UP000464507"/>
    </source>
</evidence>
<reference evidence="2 3" key="1">
    <citation type="submission" date="2016-09" db="EMBL/GenBank/DDBJ databases">
        <title>Complete genome sequence of microbes from the polar regions.</title>
        <authorList>
            <person name="Liao L."/>
            <person name="Chen B."/>
        </authorList>
    </citation>
    <scope>NUCLEOTIDE SEQUENCE [LARGE SCALE GENOMIC DNA]</scope>
    <source>
        <strain evidence="2 3">ZS314</strain>
    </source>
</reference>
<proteinExistence type="predicted"/>
<evidence type="ECO:0000256" key="1">
    <source>
        <dbReference type="SAM" id="MobiDB-lite"/>
    </source>
</evidence>
<organism evidence="2 3">
    <name type="scientific">Marisediminicola antarctica</name>
    <dbReference type="NCBI Taxonomy" id="674079"/>
    <lineage>
        <taxon>Bacteria</taxon>
        <taxon>Bacillati</taxon>
        <taxon>Actinomycetota</taxon>
        <taxon>Actinomycetes</taxon>
        <taxon>Micrococcales</taxon>
        <taxon>Microbacteriaceae</taxon>
        <taxon>Marisediminicola</taxon>
    </lineage>
</organism>
<evidence type="ECO:0000313" key="2">
    <source>
        <dbReference type="EMBL" id="QHO69113.1"/>
    </source>
</evidence>
<dbReference type="AlphaFoldDB" id="A0A7L5AF85"/>
<sequence>MRTWIGTFRLGGPSQSGTRGSVIGLKSHFLHGPTRGSGARRVSLSGTRESDKMIKPLGQDAGYRWSEHRTDVL</sequence>
<gene>
    <name evidence="2" type="ORF">BHD05_05065</name>
</gene>
<accession>A0A7L5AF85</accession>
<protein>
    <submittedName>
        <fullName evidence="2">Uncharacterized protein</fullName>
    </submittedName>
</protein>
<keyword evidence="3" id="KW-1185">Reference proteome</keyword>
<dbReference type="EMBL" id="CP017146">
    <property type="protein sequence ID" value="QHO69113.1"/>
    <property type="molecule type" value="Genomic_DNA"/>
</dbReference>